<dbReference type="AlphaFoldDB" id="A0A3M7RU02"/>
<dbReference type="GO" id="GO:0008119">
    <property type="term" value="F:thiopurine S-methyltransferase activity"/>
    <property type="evidence" value="ECO:0007669"/>
    <property type="project" value="UniProtKB-EC"/>
</dbReference>
<dbReference type="GO" id="GO:0032259">
    <property type="term" value="P:methylation"/>
    <property type="evidence" value="ECO:0007669"/>
    <property type="project" value="UniProtKB-KW"/>
</dbReference>
<dbReference type="STRING" id="10195.A0A3M7RU02"/>
<evidence type="ECO:0000313" key="9">
    <source>
        <dbReference type="EMBL" id="RNA26972.1"/>
    </source>
</evidence>
<dbReference type="SUPFAM" id="SSF53335">
    <property type="entry name" value="S-adenosyl-L-methionine-dependent methyltransferases"/>
    <property type="match status" value="1"/>
</dbReference>
<dbReference type="InterPro" id="IPR029063">
    <property type="entry name" value="SAM-dependent_MTases_sf"/>
</dbReference>
<dbReference type="PIRSF" id="PIRSF023956">
    <property type="entry name" value="Thiopurine_S-methyltransferase"/>
    <property type="match status" value="1"/>
</dbReference>
<gene>
    <name evidence="9" type="ORF">BpHYR1_041187</name>
</gene>
<evidence type="ECO:0000256" key="4">
    <source>
        <dbReference type="ARBA" id="ARBA00011905"/>
    </source>
</evidence>
<dbReference type="OrthoDB" id="276151at2759"/>
<evidence type="ECO:0000256" key="6">
    <source>
        <dbReference type="ARBA" id="ARBA00022603"/>
    </source>
</evidence>
<dbReference type="Proteomes" id="UP000276133">
    <property type="component" value="Unassembled WGS sequence"/>
</dbReference>
<comment type="similarity">
    <text evidence="3">Belongs to the class I-like SAM-binding methyltransferase superfamily. TPMT family.</text>
</comment>
<dbReference type="EMBL" id="REGN01002626">
    <property type="protein sequence ID" value="RNA26972.1"/>
    <property type="molecule type" value="Genomic_DNA"/>
</dbReference>
<organism evidence="9 10">
    <name type="scientific">Brachionus plicatilis</name>
    <name type="common">Marine rotifer</name>
    <name type="synonym">Brachionus muelleri</name>
    <dbReference type="NCBI Taxonomy" id="10195"/>
    <lineage>
        <taxon>Eukaryota</taxon>
        <taxon>Metazoa</taxon>
        <taxon>Spiralia</taxon>
        <taxon>Gnathifera</taxon>
        <taxon>Rotifera</taxon>
        <taxon>Eurotatoria</taxon>
        <taxon>Monogononta</taxon>
        <taxon>Pseudotrocha</taxon>
        <taxon>Ploima</taxon>
        <taxon>Brachionidae</taxon>
        <taxon>Brachionus</taxon>
    </lineage>
</organism>
<accession>A0A3M7RU02</accession>
<dbReference type="InterPro" id="IPR025835">
    <property type="entry name" value="Thiopurine_S-MeTrfase"/>
</dbReference>
<reference evidence="9 10" key="1">
    <citation type="journal article" date="2018" name="Sci. Rep.">
        <title>Genomic signatures of local adaptation to the degree of environmental predictability in rotifers.</title>
        <authorList>
            <person name="Franch-Gras L."/>
            <person name="Hahn C."/>
            <person name="Garcia-Roger E.M."/>
            <person name="Carmona M.J."/>
            <person name="Serra M."/>
            <person name="Gomez A."/>
        </authorList>
    </citation>
    <scope>NUCLEOTIDE SEQUENCE [LARGE SCALE GENOMIC DNA]</scope>
    <source>
        <strain evidence="9">HYR1</strain>
    </source>
</reference>
<comment type="catalytic activity">
    <reaction evidence="1">
        <text>S-adenosyl-L-methionine + a thiopurine = S-adenosyl-L-homocysteine + a thiopurine S-methylether.</text>
        <dbReference type="EC" id="2.1.1.67"/>
    </reaction>
</comment>
<keyword evidence="7 9" id="KW-0808">Transferase</keyword>
<keyword evidence="10" id="KW-1185">Reference proteome</keyword>
<name>A0A3M7RU02_BRAPC</name>
<keyword evidence="6 9" id="KW-0489">Methyltransferase</keyword>
<dbReference type="Gene3D" id="3.40.50.150">
    <property type="entry name" value="Vaccinia Virus protein VP39"/>
    <property type="match status" value="1"/>
</dbReference>
<keyword evidence="5" id="KW-0963">Cytoplasm</keyword>
<dbReference type="PROSITE" id="PS51585">
    <property type="entry name" value="SAM_MT_TPMT"/>
    <property type="match status" value="1"/>
</dbReference>
<evidence type="ECO:0000256" key="3">
    <source>
        <dbReference type="ARBA" id="ARBA00008145"/>
    </source>
</evidence>
<dbReference type="PANTHER" id="PTHR10259:SF11">
    <property type="entry name" value="THIOPURINE S-METHYLTRANSFERASE"/>
    <property type="match status" value="1"/>
</dbReference>
<keyword evidence="8" id="KW-0949">S-adenosyl-L-methionine</keyword>
<comment type="subcellular location">
    <subcellularLocation>
        <location evidence="2">Cytoplasm</location>
    </subcellularLocation>
</comment>
<evidence type="ECO:0000313" key="10">
    <source>
        <dbReference type="Proteomes" id="UP000276133"/>
    </source>
</evidence>
<dbReference type="GO" id="GO:0005737">
    <property type="term" value="C:cytoplasm"/>
    <property type="evidence" value="ECO:0007669"/>
    <property type="project" value="UniProtKB-SubCell"/>
</dbReference>
<evidence type="ECO:0000256" key="8">
    <source>
        <dbReference type="ARBA" id="ARBA00022691"/>
    </source>
</evidence>
<proteinExistence type="inferred from homology"/>
<dbReference type="InterPro" id="IPR008854">
    <property type="entry name" value="TPMT"/>
</dbReference>
<comment type="caution">
    <text evidence="9">The sequence shown here is derived from an EMBL/GenBank/DDBJ whole genome shotgun (WGS) entry which is preliminary data.</text>
</comment>
<feature type="non-terminal residue" evidence="9">
    <location>
        <position position="190"/>
    </location>
</feature>
<dbReference type="FunFam" id="3.40.50.150:FF:000101">
    <property type="entry name" value="Thiopurine S-methyltransferase"/>
    <property type="match status" value="1"/>
</dbReference>
<dbReference type="Pfam" id="PF05724">
    <property type="entry name" value="TPMT"/>
    <property type="match status" value="1"/>
</dbReference>
<evidence type="ECO:0000256" key="7">
    <source>
        <dbReference type="ARBA" id="ARBA00022679"/>
    </source>
</evidence>
<evidence type="ECO:0000256" key="5">
    <source>
        <dbReference type="ARBA" id="ARBA00022490"/>
    </source>
</evidence>
<dbReference type="PANTHER" id="PTHR10259">
    <property type="entry name" value="THIOPURINE S-METHYLTRANSFERASE"/>
    <property type="match status" value="1"/>
</dbReference>
<dbReference type="EC" id="2.1.1.67" evidence="4"/>
<protein>
    <recommendedName>
        <fullName evidence="4">thiopurine S-methyltransferase</fullName>
        <ecNumber evidence="4">2.1.1.67</ecNumber>
    </recommendedName>
</protein>
<sequence length="190" mass="22905">MEDTKINYTDTKYWSDRWNKNQISFHKTSKHPFLEKYFYLFTKDETKIRIFFPLCGKEVDMAWLWSLGHEIIGVECSEVACEQFFIENTIKYELSEETDFNIYKSLDGKIKLYNGDFFKFKLNNEKPFGYIWDRGSLVALPKNLRIKYAEHMLGLLDEKFKYLIDTYDYDQQLYPGPPHSVQMEEIQKLY</sequence>
<evidence type="ECO:0000256" key="1">
    <source>
        <dbReference type="ARBA" id="ARBA00000903"/>
    </source>
</evidence>
<evidence type="ECO:0000256" key="2">
    <source>
        <dbReference type="ARBA" id="ARBA00004496"/>
    </source>
</evidence>